<feature type="transmembrane region" description="Helical" evidence="8">
    <location>
        <begin position="12"/>
        <end position="31"/>
    </location>
</feature>
<dbReference type="AlphaFoldDB" id="A0A2W1N542"/>
<dbReference type="GO" id="GO:0005886">
    <property type="term" value="C:plasma membrane"/>
    <property type="evidence" value="ECO:0007669"/>
    <property type="project" value="UniProtKB-SubCell"/>
</dbReference>
<dbReference type="EMBL" id="QKSB01000001">
    <property type="protein sequence ID" value="PZE18934.1"/>
    <property type="molecule type" value="Genomic_DNA"/>
</dbReference>
<sequence length="240" mass="27266">MARRELEEINAGSMADIAFLLLIFFIVTTTMDLEAGIPKTLPMKVEVPDDVILPPTRMRDVFSINVNANDQLLVETENLDISQLEEKLYYFYTANMYTPEKDPSQVEYFLRDVESTKQELGLAKQELTQDEDNIVLKSAVSKLEKRKAVLDAMPDGKFLEINEQAAIQLKQKAGTSYGVYISIINHIGKVVNKVKDERSKEIFNGTSYYDLDPSIPEDNEKIKILDIMVPDRLLEPAITN</sequence>
<dbReference type="PANTHER" id="PTHR30558:SF3">
    <property type="entry name" value="BIOPOLYMER TRANSPORT PROTEIN EXBD-RELATED"/>
    <property type="match status" value="1"/>
</dbReference>
<keyword evidence="7" id="KW-0653">Protein transport</keyword>
<dbReference type="Proteomes" id="UP000249248">
    <property type="component" value="Unassembled WGS sequence"/>
</dbReference>
<reference evidence="9 10" key="1">
    <citation type="submission" date="2018-06" db="EMBL/GenBank/DDBJ databases">
        <title>The draft genome sequence of Crocinitomix sp. SM1701.</title>
        <authorList>
            <person name="Zhang X."/>
        </authorList>
    </citation>
    <scope>NUCLEOTIDE SEQUENCE [LARGE SCALE GENOMIC DNA]</scope>
    <source>
        <strain evidence="9 10">SM1701</strain>
    </source>
</reference>
<evidence type="ECO:0000256" key="4">
    <source>
        <dbReference type="ARBA" id="ARBA00022692"/>
    </source>
</evidence>
<evidence type="ECO:0000313" key="10">
    <source>
        <dbReference type="Proteomes" id="UP000249248"/>
    </source>
</evidence>
<gene>
    <name evidence="9" type="ORF">DNU06_03645</name>
</gene>
<keyword evidence="6 8" id="KW-0472">Membrane</keyword>
<organism evidence="9 10">
    <name type="scientific">Putridiphycobacter roseus</name>
    <dbReference type="NCBI Taxonomy" id="2219161"/>
    <lineage>
        <taxon>Bacteria</taxon>
        <taxon>Pseudomonadati</taxon>
        <taxon>Bacteroidota</taxon>
        <taxon>Flavobacteriia</taxon>
        <taxon>Flavobacteriales</taxon>
        <taxon>Crocinitomicaceae</taxon>
        <taxon>Putridiphycobacter</taxon>
    </lineage>
</organism>
<keyword evidence="10" id="KW-1185">Reference proteome</keyword>
<dbReference type="OrthoDB" id="9801500at2"/>
<keyword evidence="7" id="KW-0813">Transport</keyword>
<evidence type="ECO:0000256" key="1">
    <source>
        <dbReference type="ARBA" id="ARBA00004162"/>
    </source>
</evidence>
<dbReference type="GO" id="GO:0015031">
    <property type="term" value="P:protein transport"/>
    <property type="evidence" value="ECO:0007669"/>
    <property type="project" value="UniProtKB-KW"/>
</dbReference>
<dbReference type="RefSeq" id="WP_111061835.1">
    <property type="nucleotide sequence ID" value="NZ_JBHUCU010000007.1"/>
</dbReference>
<evidence type="ECO:0000256" key="7">
    <source>
        <dbReference type="RuleBase" id="RU003879"/>
    </source>
</evidence>
<evidence type="ECO:0000256" key="2">
    <source>
        <dbReference type="ARBA" id="ARBA00005811"/>
    </source>
</evidence>
<keyword evidence="3" id="KW-1003">Cell membrane</keyword>
<dbReference type="PANTHER" id="PTHR30558">
    <property type="entry name" value="EXBD MEMBRANE COMPONENT OF PMF-DRIVEN MACROMOLECULE IMPORT SYSTEM"/>
    <property type="match status" value="1"/>
</dbReference>
<accession>A0A2W1N542</accession>
<name>A0A2W1N542_9FLAO</name>
<comment type="similarity">
    <text evidence="2 7">Belongs to the ExbD/TolR family.</text>
</comment>
<keyword evidence="5 8" id="KW-1133">Transmembrane helix</keyword>
<comment type="subcellular location">
    <subcellularLocation>
        <location evidence="1">Cell membrane</location>
        <topology evidence="1">Single-pass membrane protein</topology>
    </subcellularLocation>
    <subcellularLocation>
        <location evidence="7">Cell membrane</location>
        <topology evidence="7">Single-pass type II membrane protein</topology>
    </subcellularLocation>
</comment>
<dbReference type="Pfam" id="PF02472">
    <property type="entry name" value="ExbD"/>
    <property type="match status" value="1"/>
</dbReference>
<dbReference type="GO" id="GO:0022857">
    <property type="term" value="F:transmembrane transporter activity"/>
    <property type="evidence" value="ECO:0007669"/>
    <property type="project" value="InterPro"/>
</dbReference>
<evidence type="ECO:0008006" key="11">
    <source>
        <dbReference type="Google" id="ProtNLM"/>
    </source>
</evidence>
<dbReference type="InterPro" id="IPR003400">
    <property type="entry name" value="ExbD"/>
</dbReference>
<keyword evidence="4 7" id="KW-0812">Transmembrane</keyword>
<evidence type="ECO:0000256" key="8">
    <source>
        <dbReference type="SAM" id="Phobius"/>
    </source>
</evidence>
<proteinExistence type="inferred from homology"/>
<evidence type="ECO:0000313" key="9">
    <source>
        <dbReference type="EMBL" id="PZE18934.1"/>
    </source>
</evidence>
<evidence type="ECO:0000256" key="5">
    <source>
        <dbReference type="ARBA" id="ARBA00022989"/>
    </source>
</evidence>
<comment type="caution">
    <text evidence="9">The sequence shown here is derived from an EMBL/GenBank/DDBJ whole genome shotgun (WGS) entry which is preliminary data.</text>
</comment>
<protein>
    <recommendedName>
        <fullName evidence="11">Biopolymer transporter ExbD</fullName>
    </recommendedName>
</protein>
<evidence type="ECO:0000256" key="3">
    <source>
        <dbReference type="ARBA" id="ARBA00022475"/>
    </source>
</evidence>
<evidence type="ECO:0000256" key="6">
    <source>
        <dbReference type="ARBA" id="ARBA00023136"/>
    </source>
</evidence>